<dbReference type="PANTHER" id="PTHR38436">
    <property type="entry name" value="POLYKETIDE CYCLASE SNOAL-LIKE DOMAIN"/>
    <property type="match status" value="1"/>
</dbReference>
<dbReference type="InterPro" id="IPR037401">
    <property type="entry name" value="SnoaL-like"/>
</dbReference>
<accession>A0A2H5FP87</accession>
<evidence type="ECO:0000259" key="1">
    <source>
        <dbReference type="Pfam" id="PF12680"/>
    </source>
</evidence>
<reference evidence="2 3" key="1">
    <citation type="submission" date="2017-12" db="EMBL/GenBank/DDBJ databases">
        <title>Legionella sainthelensi LA01-117, whole genome sequence of a clinical isolate from New Zealand.</title>
        <authorList>
            <person name="Cree S.L."/>
            <person name="Slow S."/>
            <person name="Kennedy M.A."/>
            <person name="Murdoch D.R."/>
            <person name="Biggs P.J."/>
            <person name="Anderson T."/>
        </authorList>
    </citation>
    <scope>NUCLEOTIDE SEQUENCE [LARGE SCALE GENOMIC DNA]</scope>
    <source>
        <strain evidence="2 3">LA01-117</strain>
    </source>
</reference>
<dbReference type="InterPro" id="IPR009959">
    <property type="entry name" value="Cyclase_SnoaL-like"/>
</dbReference>
<feature type="domain" description="SnoaL-like" evidence="1">
    <location>
        <begin position="35"/>
        <end position="131"/>
    </location>
</feature>
<name>A0A2H5FP87_9GAMM</name>
<dbReference type="InterPro" id="IPR032710">
    <property type="entry name" value="NTF2-like_dom_sf"/>
</dbReference>
<organism evidence="2 3">
    <name type="scientific">Legionella sainthelensi</name>
    <dbReference type="NCBI Taxonomy" id="28087"/>
    <lineage>
        <taxon>Bacteria</taxon>
        <taxon>Pseudomonadati</taxon>
        <taxon>Pseudomonadota</taxon>
        <taxon>Gammaproteobacteria</taxon>
        <taxon>Legionellales</taxon>
        <taxon>Legionellaceae</taxon>
        <taxon>Legionella</taxon>
    </lineage>
</organism>
<proteinExistence type="predicted"/>
<dbReference type="SUPFAM" id="SSF54427">
    <property type="entry name" value="NTF2-like"/>
    <property type="match status" value="1"/>
</dbReference>
<sequence length="149" mass="16766">MLIKSYLSIITTLLFIVSADLYAHNKPHTNREIATAFFEAIVNKKDFNLASEYIGRGYIEHDPEGKDGSDGLKHYIEYLQNNFPESRVTIKRVIADGDYVLFHVHSILVPGTLGDAIVDLFRLENGKVVEHWDVTQAIPVNSANSNGMF</sequence>
<dbReference type="Gene3D" id="3.10.450.50">
    <property type="match status" value="1"/>
</dbReference>
<evidence type="ECO:0000313" key="3">
    <source>
        <dbReference type="Proteomes" id="UP000234343"/>
    </source>
</evidence>
<dbReference type="KEGG" id="lsh:CAB17_16015"/>
<evidence type="ECO:0000313" key="2">
    <source>
        <dbReference type="EMBL" id="AUH73388.1"/>
    </source>
</evidence>
<dbReference type="PANTHER" id="PTHR38436:SF1">
    <property type="entry name" value="ESTER CYCLASE"/>
    <property type="match status" value="1"/>
</dbReference>
<dbReference type="EMBL" id="CP025491">
    <property type="protein sequence ID" value="AUH73388.1"/>
    <property type="molecule type" value="Genomic_DNA"/>
</dbReference>
<dbReference type="AlphaFoldDB" id="A0A2H5FP87"/>
<dbReference type="GO" id="GO:0030638">
    <property type="term" value="P:polyketide metabolic process"/>
    <property type="evidence" value="ECO:0007669"/>
    <property type="project" value="InterPro"/>
</dbReference>
<dbReference type="Proteomes" id="UP000234343">
    <property type="component" value="Chromosome"/>
</dbReference>
<protein>
    <submittedName>
        <fullName evidence="2">Polyketide cyclase</fullName>
    </submittedName>
</protein>
<gene>
    <name evidence="2" type="ORF">CAB17_16015</name>
</gene>
<keyword evidence="3" id="KW-1185">Reference proteome</keyword>
<dbReference type="RefSeq" id="WP_101900912.1">
    <property type="nucleotide sequence ID" value="NZ_CP025491.2"/>
</dbReference>
<dbReference type="Pfam" id="PF12680">
    <property type="entry name" value="SnoaL_2"/>
    <property type="match status" value="1"/>
</dbReference>